<evidence type="ECO:0000313" key="2">
    <source>
        <dbReference type="Proteomes" id="UP001239111"/>
    </source>
</evidence>
<accession>A0ACC2NAT5</accession>
<keyword evidence="2" id="KW-1185">Reference proteome</keyword>
<sequence length="341" mass="37078">MEYLSFDAPKKKLELKNGPIPVPKKDEVLVKVAYSGVCGTDLHILEGSFPCKESEPLTLGHEFAGTVEAIGLGVKNFKIGQRVTVDPNSGCNLCNDCHGGCYHLCTKGGVNNTIGIFRNGGWSTHCVVPETQVYLVPDGVEMPQAALSEPLSCLAHGWDIMNPIHVGQRVLVIGAGIIGLLWASLLHLHGLRKTVTVSEPQEKRQKMAKDLDLDYTVSAPADLKGKEFDLAVDCSGFGPAMEAAIPLLKRGGRFCFFGVASPQTKISIQPYEVYKKELTFSGVNINPFTFPKGLGLLQAMSDTYLQFDRLGVKVFKLSEYKEALEALKKGTISKAVFCCKN</sequence>
<protein>
    <submittedName>
        <fullName evidence="1">Uncharacterized protein</fullName>
    </submittedName>
</protein>
<dbReference type="Proteomes" id="UP001239111">
    <property type="component" value="Chromosome 4"/>
</dbReference>
<comment type="caution">
    <text evidence="1">The sequence shown here is derived from an EMBL/GenBank/DDBJ whole genome shotgun (WGS) entry which is preliminary data.</text>
</comment>
<evidence type="ECO:0000313" key="1">
    <source>
        <dbReference type="EMBL" id="KAJ8668174.1"/>
    </source>
</evidence>
<reference evidence="1" key="1">
    <citation type="submission" date="2023-04" db="EMBL/GenBank/DDBJ databases">
        <title>A chromosome-level genome assembly of the parasitoid wasp Eretmocerus hayati.</title>
        <authorList>
            <person name="Zhong Y."/>
            <person name="Liu S."/>
            <person name="Liu Y."/>
        </authorList>
    </citation>
    <scope>NUCLEOTIDE SEQUENCE</scope>
    <source>
        <strain evidence="1">ZJU_SS_LIU_2023</strain>
    </source>
</reference>
<dbReference type="EMBL" id="CM056744">
    <property type="protein sequence ID" value="KAJ8668174.1"/>
    <property type="molecule type" value="Genomic_DNA"/>
</dbReference>
<name>A0ACC2NAT5_9HYME</name>
<proteinExistence type="predicted"/>
<organism evidence="1 2">
    <name type="scientific">Eretmocerus hayati</name>
    <dbReference type="NCBI Taxonomy" id="131215"/>
    <lineage>
        <taxon>Eukaryota</taxon>
        <taxon>Metazoa</taxon>
        <taxon>Ecdysozoa</taxon>
        <taxon>Arthropoda</taxon>
        <taxon>Hexapoda</taxon>
        <taxon>Insecta</taxon>
        <taxon>Pterygota</taxon>
        <taxon>Neoptera</taxon>
        <taxon>Endopterygota</taxon>
        <taxon>Hymenoptera</taxon>
        <taxon>Apocrita</taxon>
        <taxon>Proctotrupomorpha</taxon>
        <taxon>Chalcidoidea</taxon>
        <taxon>Aphelinidae</taxon>
        <taxon>Aphelininae</taxon>
        <taxon>Eretmocerus</taxon>
    </lineage>
</organism>
<gene>
    <name evidence="1" type="ORF">QAD02_009837</name>
</gene>